<organism evidence="2 3">
    <name type="scientific">Xanthomonas bonasiae</name>
    <dbReference type="NCBI Taxonomy" id="2810351"/>
    <lineage>
        <taxon>Bacteria</taxon>
        <taxon>Pseudomonadati</taxon>
        <taxon>Pseudomonadota</taxon>
        <taxon>Gammaproteobacteria</taxon>
        <taxon>Lysobacterales</taxon>
        <taxon>Lysobacteraceae</taxon>
        <taxon>Xanthomonas</taxon>
    </lineage>
</organism>
<feature type="chain" id="PRO_5045520384" evidence="1">
    <location>
        <begin position="22"/>
        <end position="154"/>
    </location>
</feature>
<reference evidence="2 3" key="1">
    <citation type="submission" date="2021-02" db="EMBL/GenBank/DDBJ databases">
        <title>Taxonomically Unique Crown Gall-Associated Xanthomonas Stains Have Deficiency in Virulence Repertories.</title>
        <authorList>
            <person name="Mafakheri H."/>
            <person name="Taghavi S.M."/>
            <person name="Dimkic I."/>
            <person name="Nemanja K."/>
            <person name="Osdaghi E."/>
        </authorList>
    </citation>
    <scope>NUCLEOTIDE SEQUENCE [LARGE SCALE GENOMIC DNA]</scope>
    <source>
        <strain evidence="2 3">FX4</strain>
    </source>
</reference>
<feature type="signal peptide" evidence="1">
    <location>
        <begin position="1"/>
        <end position="21"/>
    </location>
</feature>
<evidence type="ECO:0000313" key="3">
    <source>
        <dbReference type="Proteomes" id="UP000695802"/>
    </source>
</evidence>
<dbReference type="RefSeq" id="WP_206229840.1">
    <property type="nucleotide sequence ID" value="NZ_JAFIWB010000011.1"/>
</dbReference>
<protein>
    <submittedName>
        <fullName evidence="2">Uncharacterized protein</fullName>
    </submittedName>
</protein>
<keyword evidence="3" id="KW-1185">Reference proteome</keyword>
<proteinExistence type="predicted"/>
<dbReference type="EMBL" id="JAFIWB010000011">
    <property type="protein sequence ID" value="MBN6102850.1"/>
    <property type="molecule type" value="Genomic_DNA"/>
</dbReference>
<comment type="caution">
    <text evidence="2">The sequence shown here is derived from an EMBL/GenBank/DDBJ whole genome shotgun (WGS) entry which is preliminary data.</text>
</comment>
<gene>
    <name evidence="2" type="ORF">JR064_11785</name>
</gene>
<sequence length="154" mass="17065">MSRLRHAGLLALAALPLPASAWDTPEQAIDAYLAFELDGGRLQAWPFARYIVAPRGYDEPGWDVLHAVRGWQRGAVRCDHPARCEVVVLFEYADTLALPAAWQLIPHPHGGSERVRYTLQQQPAPDGWRVASTLGPPRVRLKVVATLWPETAAD</sequence>
<evidence type="ECO:0000313" key="2">
    <source>
        <dbReference type="EMBL" id="MBN6102850.1"/>
    </source>
</evidence>
<keyword evidence="1" id="KW-0732">Signal</keyword>
<dbReference type="Proteomes" id="UP000695802">
    <property type="component" value="Unassembled WGS sequence"/>
</dbReference>
<evidence type="ECO:0000256" key="1">
    <source>
        <dbReference type="SAM" id="SignalP"/>
    </source>
</evidence>
<name>A0ABS3B5I3_9XANT</name>
<accession>A0ABS3B5I3</accession>